<gene>
    <name evidence="1" type="ORF">R1flu_027679</name>
</gene>
<dbReference type="AlphaFoldDB" id="A0ABD1XMB8"/>
<evidence type="ECO:0000313" key="1">
    <source>
        <dbReference type="EMBL" id="KAL2609106.1"/>
    </source>
</evidence>
<proteinExistence type="predicted"/>
<comment type="caution">
    <text evidence="1">The sequence shown here is derived from an EMBL/GenBank/DDBJ whole genome shotgun (WGS) entry which is preliminary data.</text>
</comment>
<organism evidence="1 2">
    <name type="scientific">Riccia fluitans</name>
    <dbReference type="NCBI Taxonomy" id="41844"/>
    <lineage>
        <taxon>Eukaryota</taxon>
        <taxon>Viridiplantae</taxon>
        <taxon>Streptophyta</taxon>
        <taxon>Embryophyta</taxon>
        <taxon>Marchantiophyta</taxon>
        <taxon>Marchantiopsida</taxon>
        <taxon>Marchantiidae</taxon>
        <taxon>Marchantiales</taxon>
        <taxon>Ricciaceae</taxon>
        <taxon>Riccia</taxon>
    </lineage>
</organism>
<dbReference type="EMBL" id="JBHFFA010000008">
    <property type="protein sequence ID" value="KAL2609106.1"/>
    <property type="molecule type" value="Genomic_DNA"/>
</dbReference>
<reference evidence="1 2" key="1">
    <citation type="submission" date="2024-09" db="EMBL/GenBank/DDBJ databases">
        <title>Chromosome-scale assembly of Riccia fluitans.</title>
        <authorList>
            <person name="Paukszto L."/>
            <person name="Sawicki J."/>
            <person name="Karawczyk K."/>
            <person name="Piernik-Szablinska J."/>
            <person name="Szczecinska M."/>
            <person name="Mazdziarz M."/>
        </authorList>
    </citation>
    <scope>NUCLEOTIDE SEQUENCE [LARGE SCALE GENOMIC DNA]</scope>
    <source>
        <strain evidence="1">Rf_01</strain>
        <tissue evidence="1">Aerial parts of the thallus</tissue>
    </source>
</reference>
<evidence type="ECO:0000313" key="2">
    <source>
        <dbReference type="Proteomes" id="UP001605036"/>
    </source>
</evidence>
<accession>A0ABD1XMB8</accession>
<dbReference type="Proteomes" id="UP001605036">
    <property type="component" value="Unassembled WGS sequence"/>
</dbReference>
<sequence>MESDREDFRKEVARQIGIQPNLDGGELALVVMQAAQTFSKNEVRSKQGHKLWFDEVCMKARARVCMAPLESRDIAFREYCLRAKERKRAYIRREQVRLIEELMIDPRRFWRRIKPKGKLEDLDRENSLPTLNPSTTYWMLLQCRTDRWTSSFSQTCKLKNRLKVWLMTKLGTFWDAP</sequence>
<name>A0ABD1XMB8_9MARC</name>
<protein>
    <submittedName>
        <fullName evidence="1">Uncharacterized protein</fullName>
    </submittedName>
</protein>
<keyword evidence="2" id="KW-1185">Reference proteome</keyword>